<keyword evidence="2" id="KW-1185">Reference proteome</keyword>
<dbReference type="Proteomes" id="UP000198893">
    <property type="component" value="Unassembled WGS sequence"/>
</dbReference>
<reference evidence="1 2" key="1">
    <citation type="submission" date="2016-10" db="EMBL/GenBank/DDBJ databases">
        <authorList>
            <person name="de Groot N.N."/>
        </authorList>
    </citation>
    <scope>NUCLEOTIDE SEQUENCE [LARGE SCALE GENOMIC DNA]</scope>
    <source>
        <strain evidence="1 2">DSM 27842</strain>
    </source>
</reference>
<gene>
    <name evidence="1" type="ORF">SAMN04490248_10342</name>
</gene>
<proteinExistence type="predicted"/>
<evidence type="ECO:0000313" key="1">
    <source>
        <dbReference type="EMBL" id="SEO25547.1"/>
    </source>
</evidence>
<sequence length="75" mass="8031">MSRIGSANKFPSLVAARAVRIHPPLVPVKRGNNATVPPVQASTLANWLPVLASGLDQSRFTPSQYNMMAATNTDE</sequence>
<organism evidence="1 2">
    <name type="scientific">Salinihabitans flavidus</name>
    <dbReference type="NCBI Taxonomy" id="569882"/>
    <lineage>
        <taxon>Bacteria</taxon>
        <taxon>Pseudomonadati</taxon>
        <taxon>Pseudomonadota</taxon>
        <taxon>Alphaproteobacteria</taxon>
        <taxon>Rhodobacterales</taxon>
        <taxon>Roseobacteraceae</taxon>
        <taxon>Salinihabitans</taxon>
    </lineage>
</organism>
<protein>
    <submittedName>
        <fullName evidence="1">Uncharacterized protein</fullName>
    </submittedName>
</protein>
<dbReference type="EMBL" id="FODS01000003">
    <property type="protein sequence ID" value="SEO25547.1"/>
    <property type="molecule type" value="Genomic_DNA"/>
</dbReference>
<accession>A0A1H8N7G5</accession>
<name>A0A1H8N7G5_9RHOB</name>
<dbReference type="AlphaFoldDB" id="A0A1H8N7G5"/>
<evidence type="ECO:0000313" key="2">
    <source>
        <dbReference type="Proteomes" id="UP000198893"/>
    </source>
</evidence>